<dbReference type="EMBL" id="JGDB01000017">
    <property type="protein sequence ID" value="EXY92383.1"/>
    <property type="molecule type" value="Genomic_DNA"/>
</dbReference>
<dbReference type="Proteomes" id="UP000020773">
    <property type="component" value="Unassembled WGS sequence"/>
</dbReference>
<reference evidence="1 2" key="1">
    <citation type="submission" date="2014-02" db="EMBL/GenBank/DDBJ databases">
        <authorList>
            <person name="Sears C."/>
            <person name="Carroll K."/>
            <person name="Sack B.R."/>
            <person name="Qadri F."/>
            <person name="Myers L.L."/>
            <person name="Chung G.-T."/>
            <person name="Escheverria P."/>
            <person name="Fraser C.M."/>
            <person name="Sadzewicz L."/>
            <person name="Shefchek K.A."/>
            <person name="Tallon L."/>
            <person name="Das S.P."/>
            <person name="Daugherty S."/>
            <person name="Mongodin E.F."/>
        </authorList>
    </citation>
    <scope>NUCLEOTIDE SEQUENCE [LARGE SCALE GENOMIC DNA]</scope>
    <source>
        <strain evidence="2">3998T(B)3</strain>
    </source>
</reference>
<evidence type="ECO:0000313" key="1">
    <source>
        <dbReference type="EMBL" id="EXY92383.1"/>
    </source>
</evidence>
<sequence>MSHATKKGSSTPLSLLKSMSNPTMSAQQIEPRMKLSNVIFFLSMIT</sequence>
<dbReference type="PATRIC" id="fig|1339316.3.peg.925"/>
<comment type="caution">
    <text evidence="1">The sequence shown here is derived from an EMBL/GenBank/DDBJ whole genome shotgun (WGS) entry which is preliminary data.</text>
</comment>
<gene>
    <name evidence="1" type="ORF">M125_0950</name>
</gene>
<name>A0A015W2B6_BACFG</name>
<evidence type="ECO:0000313" key="2">
    <source>
        <dbReference type="Proteomes" id="UP000020773"/>
    </source>
</evidence>
<protein>
    <submittedName>
        <fullName evidence="1">Uncharacterized protein</fullName>
    </submittedName>
</protein>
<organism evidence="1 2">
    <name type="scientific">Bacteroides fragilis str. 3998T(B)3</name>
    <dbReference type="NCBI Taxonomy" id="1339316"/>
    <lineage>
        <taxon>Bacteria</taxon>
        <taxon>Pseudomonadati</taxon>
        <taxon>Bacteroidota</taxon>
        <taxon>Bacteroidia</taxon>
        <taxon>Bacteroidales</taxon>
        <taxon>Bacteroidaceae</taxon>
        <taxon>Bacteroides</taxon>
    </lineage>
</organism>
<dbReference type="AlphaFoldDB" id="A0A015W2B6"/>
<accession>A0A015W2B6</accession>
<proteinExistence type="predicted"/>